<dbReference type="RefSeq" id="WP_153233424.1">
    <property type="nucleotide sequence ID" value="NZ_WINI01000001.1"/>
</dbReference>
<protein>
    <submittedName>
        <fullName evidence="1">Ribbon-helix-helix protein, CopG family</fullName>
    </submittedName>
</protein>
<name>A0A843YRJ6_9BURK</name>
<evidence type="ECO:0000313" key="2">
    <source>
        <dbReference type="Proteomes" id="UP000451565"/>
    </source>
</evidence>
<gene>
    <name evidence="1" type="ORF">GEV47_04230</name>
</gene>
<sequence>MSTTTIRLPDDLKARVAEAAEHAGTTPHNFILQAISEKIAQEERQSNFNDVAESRYANIVATGKTIPWGEMRQYLENYLAGNVGAKLPTARKLVNKG</sequence>
<dbReference type="OrthoDB" id="7062343at2"/>
<dbReference type="GO" id="GO:0006355">
    <property type="term" value="P:regulation of DNA-templated transcription"/>
    <property type="evidence" value="ECO:0007669"/>
    <property type="project" value="InterPro"/>
</dbReference>
<accession>A0A843YRJ6</accession>
<reference evidence="1 2" key="1">
    <citation type="submission" date="2019-10" db="EMBL/GenBank/DDBJ databases">
        <title>Glaciimonas soli sp. nov., a psychrophilic bacterium isolated from the forest soil of a high elevation mountain in Taiwan.</title>
        <authorList>
            <person name="Wang L.-T."/>
            <person name="Shieh W.Y."/>
        </authorList>
    </citation>
    <scope>NUCLEOTIDE SEQUENCE [LARGE SCALE GENOMIC DNA]</scope>
    <source>
        <strain evidence="1 2">GS1</strain>
    </source>
</reference>
<dbReference type="SUPFAM" id="SSF47598">
    <property type="entry name" value="Ribbon-helix-helix"/>
    <property type="match status" value="1"/>
</dbReference>
<comment type="caution">
    <text evidence="1">The sequence shown here is derived from an EMBL/GenBank/DDBJ whole genome shotgun (WGS) entry which is preliminary data.</text>
</comment>
<evidence type="ECO:0000313" key="1">
    <source>
        <dbReference type="EMBL" id="MQQ99891.1"/>
    </source>
</evidence>
<dbReference type="AlphaFoldDB" id="A0A843YRJ6"/>
<dbReference type="InterPro" id="IPR010985">
    <property type="entry name" value="Ribbon_hlx_hlx"/>
</dbReference>
<organism evidence="1 2">
    <name type="scientific">Glaciimonas soli</name>
    <dbReference type="NCBI Taxonomy" id="2590999"/>
    <lineage>
        <taxon>Bacteria</taxon>
        <taxon>Pseudomonadati</taxon>
        <taxon>Pseudomonadota</taxon>
        <taxon>Betaproteobacteria</taxon>
        <taxon>Burkholderiales</taxon>
        <taxon>Oxalobacteraceae</taxon>
        <taxon>Glaciimonas</taxon>
    </lineage>
</organism>
<keyword evidence="2" id="KW-1185">Reference proteome</keyword>
<proteinExistence type="predicted"/>
<dbReference type="EMBL" id="WINI01000001">
    <property type="protein sequence ID" value="MQQ99891.1"/>
    <property type="molecule type" value="Genomic_DNA"/>
</dbReference>
<dbReference type="InterPro" id="IPR013321">
    <property type="entry name" value="Arc_rbn_hlx_hlx"/>
</dbReference>
<dbReference type="Gene3D" id="1.10.1220.10">
    <property type="entry name" value="Met repressor-like"/>
    <property type="match status" value="1"/>
</dbReference>
<dbReference type="Proteomes" id="UP000451565">
    <property type="component" value="Unassembled WGS sequence"/>
</dbReference>